<proteinExistence type="predicted"/>
<gene>
    <name evidence="2" type="ORF">K2F26_05205</name>
</gene>
<organism evidence="2 3">
    <name type="scientific">Sphaerospermopsis torques-reginae ITEP-024</name>
    <dbReference type="NCBI Taxonomy" id="984208"/>
    <lineage>
        <taxon>Bacteria</taxon>
        <taxon>Bacillati</taxon>
        <taxon>Cyanobacteriota</taxon>
        <taxon>Cyanophyceae</taxon>
        <taxon>Nostocales</taxon>
        <taxon>Aphanizomenonaceae</taxon>
        <taxon>Sphaerospermopsis</taxon>
        <taxon>Sphaerospermopsis torques-reginae</taxon>
    </lineage>
</organism>
<name>A0ABX8X2R4_9CYAN</name>
<accession>A0ABX8X2R4</accession>
<evidence type="ECO:0000259" key="1">
    <source>
        <dbReference type="Pfam" id="PF03358"/>
    </source>
</evidence>
<keyword evidence="3" id="KW-1185">Reference proteome</keyword>
<feature type="domain" description="NADPH-dependent FMN reductase-like" evidence="1">
    <location>
        <begin position="25"/>
        <end position="167"/>
    </location>
</feature>
<dbReference type="PANTHER" id="PTHR30543:SF21">
    <property type="entry name" value="NAD(P)H-DEPENDENT FMN REDUCTASE LOT6"/>
    <property type="match status" value="1"/>
</dbReference>
<dbReference type="Proteomes" id="UP000826540">
    <property type="component" value="Chromosome"/>
</dbReference>
<dbReference type="InterPro" id="IPR005025">
    <property type="entry name" value="FMN_Rdtase-like_dom"/>
</dbReference>
<reference evidence="2 3" key="1">
    <citation type="journal article" date="2022" name="J. Am. Chem. Soc.">
        <title>Biosynthesis of Guanitoxin Enables Global Environmental Detection in Freshwater Cyanobacteria.</title>
        <authorList>
            <person name="Lima S.T."/>
            <person name="Fallon T.R."/>
            <person name="Cordoza J.L."/>
            <person name="Chekan J.R."/>
            <person name="Delbaje E."/>
            <person name="Hopiavuori A.R."/>
            <person name="Alvarenga D.O."/>
            <person name="Wood S.M."/>
            <person name="Luhavaya H."/>
            <person name="Baumgartner J.T."/>
            <person name="Dorr F.A."/>
            <person name="Etchegaray A."/>
            <person name="Pinto E."/>
            <person name="McKinnie S.M.K."/>
            <person name="Fiore M.F."/>
            <person name="Moore B.S."/>
        </authorList>
    </citation>
    <scope>NUCLEOTIDE SEQUENCE [LARGE SCALE GENOMIC DNA]</scope>
    <source>
        <strain evidence="2 3">ITEP-024</strain>
    </source>
</reference>
<dbReference type="InterPro" id="IPR050712">
    <property type="entry name" value="NAD(P)H-dep_reductase"/>
</dbReference>
<sequence>MIQEQNPHSNFQVLAELGMIKTYIPVLLGSSRTLRQSVKVAEFILEELRQWDHIQTELIDLREYQLPILEERSNETSTPLPTVVQFCSQLSQADGVLIVTPEYKGGYPGVLKNALDYLEPLALRYKPIGICTVSSGGFGGLNCLTQLQLVCLALGGLPIPDKLPISNVQELFDEQGNLRNLTFKTKLESFIKELVWYTEAMINQKQSSSTVRIK</sequence>
<dbReference type="Pfam" id="PF03358">
    <property type="entry name" value="FMN_red"/>
    <property type="match status" value="1"/>
</dbReference>
<dbReference type="SUPFAM" id="SSF52218">
    <property type="entry name" value="Flavoproteins"/>
    <property type="match status" value="1"/>
</dbReference>
<dbReference type="EMBL" id="CP080598">
    <property type="protein sequence ID" value="QYX32761.1"/>
    <property type="molecule type" value="Genomic_DNA"/>
</dbReference>
<evidence type="ECO:0000313" key="2">
    <source>
        <dbReference type="EMBL" id="QYX32761.1"/>
    </source>
</evidence>
<dbReference type="InterPro" id="IPR029039">
    <property type="entry name" value="Flavoprotein-like_sf"/>
</dbReference>
<evidence type="ECO:0000313" key="3">
    <source>
        <dbReference type="Proteomes" id="UP000826540"/>
    </source>
</evidence>
<protein>
    <submittedName>
        <fullName evidence="2">NAD(P)H-dependent oxidoreductase</fullName>
    </submittedName>
</protein>
<dbReference type="Gene3D" id="3.40.50.360">
    <property type="match status" value="1"/>
</dbReference>
<dbReference type="RefSeq" id="WP_220610615.1">
    <property type="nucleotide sequence ID" value="NZ_CP080598.1"/>
</dbReference>
<dbReference type="PANTHER" id="PTHR30543">
    <property type="entry name" value="CHROMATE REDUCTASE"/>
    <property type="match status" value="1"/>
</dbReference>